<evidence type="ECO:0000313" key="2">
    <source>
        <dbReference type="EMBL" id="KKL69986.1"/>
    </source>
</evidence>
<feature type="transmembrane region" description="Helical" evidence="1">
    <location>
        <begin position="85"/>
        <end position="102"/>
    </location>
</feature>
<accession>A0A0F9EUN0</accession>
<dbReference type="EMBL" id="LAZR01026031">
    <property type="protein sequence ID" value="KKL69986.1"/>
    <property type="molecule type" value="Genomic_DNA"/>
</dbReference>
<comment type="caution">
    <text evidence="2">The sequence shown here is derived from an EMBL/GenBank/DDBJ whole genome shotgun (WGS) entry which is preliminary data.</text>
</comment>
<keyword evidence="1" id="KW-0472">Membrane</keyword>
<evidence type="ECO:0000256" key="1">
    <source>
        <dbReference type="SAM" id="Phobius"/>
    </source>
</evidence>
<name>A0A0F9EUN0_9ZZZZ</name>
<proteinExistence type="predicted"/>
<feature type="transmembrane region" description="Helical" evidence="1">
    <location>
        <begin position="108"/>
        <end position="124"/>
    </location>
</feature>
<protein>
    <submittedName>
        <fullName evidence="2">Uncharacterized protein</fullName>
    </submittedName>
</protein>
<dbReference type="AlphaFoldDB" id="A0A0F9EUN0"/>
<feature type="transmembrane region" description="Helical" evidence="1">
    <location>
        <begin position="12"/>
        <end position="29"/>
    </location>
</feature>
<keyword evidence="1" id="KW-1133">Transmembrane helix</keyword>
<gene>
    <name evidence="2" type="ORF">LCGC14_2109430</name>
</gene>
<reference evidence="2" key="1">
    <citation type="journal article" date="2015" name="Nature">
        <title>Complex archaea that bridge the gap between prokaryotes and eukaryotes.</title>
        <authorList>
            <person name="Spang A."/>
            <person name="Saw J.H."/>
            <person name="Jorgensen S.L."/>
            <person name="Zaremba-Niedzwiedzka K."/>
            <person name="Martijn J."/>
            <person name="Lind A.E."/>
            <person name="van Eijk R."/>
            <person name="Schleper C."/>
            <person name="Guy L."/>
            <person name="Ettema T.J."/>
        </authorList>
    </citation>
    <scope>NUCLEOTIDE SEQUENCE</scope>
</reference>
<sequence>MVKLLNEVLVTLVQIAVLVPATYIGVLYLHEEDGPFDIYLRIRRLAGFKAEAFNKLDPNGEQIEITEYVAGDNFFSQIFTCHRCLTPYIAFLVVLFGLLVGFLQFNALLLLIWLSLVGATVYLFEKLGD</sequence>
<organism evidence="2">
    <name type="scientific">marine sediment metagenome</name>
    <dbReference type="NCBI Taxonomy" id="412755"/>
    <lineage>
        <taxon>unclassified sequences</taxon>
        <taxon>metagenomes</taxon>
        <taxon>ecological metagenomes</taxon>
    </lineage>
</organism>
<keyword evidence="1" id="KW-0812">Transmembrane</keyword>